<dbReference type="InterPro" id="IPR049609">
    <property type="entry name" value="Syp1-like_MHD"/>
</dbReference>
<dbReference type="InterPro" id="IPR018808">
    <property type="entry name" value="Muniscin_C"/>
</dbReference>
<evidence type="ECO:0000313" key="5">
    <source>
        <dbReference type="Proteomes" id="UP000664169"/>
    </source>
</evidence>
<dbReference type="CDD" id="cd09264">
    <property type="entry name" value="AP_Syp1_MHD"/>
    <property type="match status" value="1"/>
</dbReference>
<dbReference type="SUPFAM" id="SSF103657">
    <property type="entry name" value="BAR/IMD domain-like"/>
    <property type="match status" value="1"/>
</dbReference>
<reference evidence="4" key="1">
    <citation type="submission" date="2021-03" db="EMBL/GenBank/DDBJ databases">
        <authorList>
            <person name="Tagirdzhanova G."/>
        </authorList>
    </citation>
    <scope>NUCLEOTIDE SEQUENCE</scope>
</reference>
<organism evidence="4 5">
    <name type="scientific">Gomphillus americanus</name>
    <dbReference type="NCBI Taxonomy" id="1940652"/>
    <lineage>
        <taxon>Eukaryota</taxon>
        <taxon>Fungi</taxon>
        <taxon>Dikarya</taxon>
        <taxon>Ascomycota</taxon>
        <taxon>Pezizomycotina</taxon>
        <taxon>Lecanoromycetes</taxon>
        <taxon>OSLEUM clade</taxon>
        <taxon>Ostropomycetidae</taxon>
        <taxon>Ostropales</taxon>
        <taxon>Graphidaceae</taxon>
        <taxon>Gomphilloideae</taxon>
        <taxon>Gomphillus</taxon>
    </lineage>
</organism>
<dbReference type="GO" id="GO:0030139">
    <property type="term" value="C:endocytic vesicle"/>
    <property type="evidence" value="ECO:0007669"/>
    <property type="project" value="TreeGrafter"/>
</dbReference>
<feature type="region of interest" description="Disordered" evidence="2">
    <location>
        <begin position="522"/>
        <end position="554"/>
    </location>
</feature>
<gene>
    <name evidence="4" type="ORF">GOMPHAMPRED_004120</name>
</gene>
<feature type="compositionally biased region" description="Polar residues" evidence="2">
    <location>
        <begin position="273"/>
        <end position="285"/>
    </location>
</feature>
<protein>
    <recommendedName>
        <fullName evidence="3">MHD domain-containing protein</fullName>
    </recommendedName>
</protein>
<proteinExistence type="predicted"/>
<dbReference type="SMART" id="SM00055">
    <property type="entry name" value="FCH"/>
    <property type="match status" value="1"/>
</dbReference>
<keyword evidence="1" id="KW-0254">Endocytosis</keyword>
<dbReference type="Gene3D" id="1.20.1270.60">
    <property type="entry name" value="Arfaptin homology (AH) domain/BAR domain"/>
    <property type="match status" value="1"/>
</dbReference>
<dbReference type="AlphaFoldDB" id="A0A8H3FNZ1"/>
<feature type="compositionally biased region" description="Basic and acidic residues" evidence="2">
    <location>
        <begin position="801"/>
        <end position="810"/>
    </location>
</feature>
<keyword evidence="5" id="KW-1185">Reference proteome</keyword>
<accession>A0A8H3FNZ1</accession>
<dbReference type="InterPro" id="IPR001060">
    <property type="entry name" value="FCH_dom"/>
</dbReference>
<evidence type="ECO:0000259" key="3">
    <source>
        <dbReference type="PROSITE" id="PS51072"/>
    </source>
</evidence>
<feature type="compositionally biased region" description="Basic and acidic residues" evidence="2">
    <location>
        <begin position="313"/>
        <end position="329"/>
    </location>
</feature>
<dbReference type="OrthoDB" id="331602at2759"/>
<feature type="compositionally biased region" description="Polar residues" evidence="2">
    <location>
        <begin position="382"/>
        <end position="425"/>
    </location>
</feature>
<dbReference type="FunFam" id="1.20.1270.60:FF:000102">
    <property type="entry name" value="WGS project CABT00000000 data, contig 2.23"/>
    <property type="match status" value="1"/>
</dbReference>
<evidence type="ECO:0000256" key="1">
    <source>
        <dbReference type="ARBA" id="ARBA00022583"/>
    </source>
</evidence>
<dbReference type="InterPro" id="IPR027267">
    <property type="entry name" value="AH/BAR_dom_sf"/>
</dbReference>
<comment type="caution">
    <text evidence="4">The sequence shown here is derived from an EMBL/GenBank/DDBJ whole genome shotgun (WGS) entry which is preliminary data.</text>
</comment>
<dbReference type="PANTHER" id="PTHR23065:SF54">
    <property type="entry name" value="SUPPRESSOR OF YEAST PROFILIN DELETION"/>
    <property type="match status" value="1"/>
</dbReference>
<dbReference type="PANTHER" id="PTHR23065">
    <property type="entry name" value="PROLINE-SERINE-THREONINE PHOSPHATASE INTERACTING PROTEIN 1"/>
    <property type="match status" value="1"/>
</dbReference>
<evidence type="ECO:0000256" key="2">
    <source>
        <dbReference type="SAM" id="MobiDB-lite"/>
    </source>
</evidence>
<dbReference type="GO" id="GO:0032185">
    <property type="term" value="P:septin cytoskeleton organization"/>
    <property type="evidence" value="ECO:0007669"/>
    <property type="project" value="TreeGrafter"/>
</dbReference>
<dbReference type="Proteomes" id="UP000664169">
    <property type="component" value="Unassembled WGS sequence"/>
</dbReference>
<dbReference type="GO" id="GO:0006897">
    <property type="term" value="P:endocytosis"/>
    <property type="evidence" value="ECO:0007669"/>
    <property type="project" value="UniProtKB-KW"/>
</dbReference>
<feature type="region of interest" description="Disordered" evidence="2">
    <location>
        <begin position="239"/>
        <end position="425"/>
    </location>
</feature>
<dbReference type="PROSITE" id="PS51072">
    <property type="entry name" value="MHD"/>
    <property type="match status" value="1"/>
</dbReference>
<feature type="compositionally biased region" description="Polar residues" evidence="2">
    <location>
        <begin position="332"/>
        <end position="343"/>
    </location>
</feature>
<feature type="compositionally biased region" description="Low complexity" evidence="2">
    <location>
        <begin position="372"/>
        <end position="381"/>
    </location>
</feature>
<feature type="compositionally biased region" description="Pro residues" evidence="2">
    <location>
        <begin position="528"/>
        <end position="538"/>
    </location>
</feature>
<sequence length="844" mass="91511">MELSRQEYPALLTSISPTQAVTLLSDRVAYIGRLNADVANWLNERQRVEDVYVQGLRKLAQWRGQTTSFGVFQSPWQGLLSSIETIAKSHEALSARIEADVEKPLRDFTNKNREMQSVTTMRGNLASLARDFDEAQKKSDKIQGKGFKADTSKLSVALSGVQEAGAQWESQAPFVFESLQALDESRVNHLRDVLTQLQTHEMDLLEKTRVAAASTLELILNVNTSEEISAFVARNSEGAPGLQTLQRPATATQPSTPRTALPPPTPSDDRASEISSTLATTQNSVRAPMSPPPLQKRSTFGGLKRLGTVMGRRNKDSKSEKPAPPERKTKTSRNPLRRNSTLSDMHRIPSPDLSAVELGDSSAGQASRDLPATTTANATLTDQPISISQSQPPADNETAQAISPNENNVSGGSTLQDKLSVQSRQVRPPSMILEEGPSSSALDAITRMQQEADALGDGTQHLKVDIRNDPISEEDAAAQNAAFSNVANVLRTQAVPTPRKQGTIRGRRDVRNTVFVPNGVAPESVIPLPDPSTFPSPLPGQKASDERGADAQSIRSAHSLSSLVPAIAHRHPELTQPGLNVSIIETVNSTFHEGVVSKSMVSGEIALVYNGQTTSSKEAVRLDNFAALHKVALNPLFVEEISEKDGEYNIDLPKIAKTQVGFKYQVHLEDGALGVHSPVVLNPVWRIEPHQASVILNYSWNPALASNLERITLSNVVVVVNIEQAKATSCMSKPAGTFSKERGQVYWKLGEMVLDKQGAEQRVLARFLTDGEAKPGTVEARWEIVDEHATGMGSNLGLSTRSDDAEKREATPNPFSDEDTSDVAAGYKSVAIVRKLVSGKYSAN</sequence>
<name>A0A8H3FNZ1_9LECA</name>
<dbReference type="GO" id="GO:0005886">
    <property type="term" value="C:plasma membrane"/>
    <property type="evidence" value="ECO:0007669"/>
    <property type="project" value="TreeGrafter"/>
</dbReference>
<dbReference type="GO" id="GO:0032153">
    <property type="term" value="C:cell division site"/>
    <property type="evidence" value="ECO:0007669"/>
    <property type="project" value="TreeGrafter"/>
</dbReference>
<dbReference type="Pfam" id="PF00611">
    <property type="entry name" value="FCH"/>
    <property type="match status" value="1"/>
</dbReference>
<dbReference type="InterPro" id="IPR028565">
    <property type="entry name" value="MHD"/>
</dbReference>
<dbReference type="EMBL" id="CAJPDQ010000025">
    <property type="protein sequence ID" value="CAF9926372.1"/>
    <property type="molecule type" value="Genomic_DNA"/>
</dbReference>
<feature type="compositionally biased region" description="Polar residues" evidence="2">
    <location>
        <begin position="243"/>
        <end position="258"/>
    </location>
</feature>
<feature type="domain" description="MHD" evidence="3">
    <location>
        <begin position="576"/>
        <end position="830"/>
    </location>
</feature>
<feature type="region of interest" description="Disordered" evidence="2">
    <location>
        <begin position="793"/>
        <end position="821"/>
    </location>
</feature>
<dbReference type="Pfam" id="PF10291">
    <property type="entry name" value="muHD"/>
    <property type="match status" value="1"/>
</dbReference>
<dbReference type="CDD" id="cd07650">
    <property type="entry name" value="F-BAR_Syp1p_like"/>
    <property type="match status" value="1"/>
</dbReference>
<evidence type="ECO:0000313" key="4">
    <source>
        <dbReference type="EMBL" id="CAF9926372.1"/>
    </source>
</evidence>